<dbReference type="EMBL" id="JAEQNB010000004">
    <property type="protein sequence ID" value="MBL0387547.1"/>
    <property type="molecule type" value="Genomic_DNA"/>
</dbReference>
<sequence>MMRSLERGTVSAVLEGELLVEVNGELERAMIEPSLAQTVEVGDTVLLNTTGVRLRLGTGGVHFVVSIEGKSPSTLSGDGHIIKLRYTPQQMAVHAVEEQSHPMHAVMTEAETLDGTPVIICELHSMIPAVAMSFHHEMSNGGGENEGEEIEDTAQPRVVYVMTDGGALPMHFSKTIATLKKLGLLTATVTVGHAYGGDLEAVNLYSGLLAAKHVLQADIILCGMGPGIVGTGTRYGHTGIEVGQAVNAVHVLEGEAIVVPRLSFADKRERHQGLSHHTLTALGRVALASATVPLPNLDDAQATAVWKQITQSGLHLRHRLVGLSGRSILDASQRFPVPLRTMGRTLSDDPAFFLAAGAAGEWAARQKKRPQKKRALLSGSSKSNSHSVPKIVEA</sequence>
<accession>A0ABS1JB86</accession>
<feature type="region of interest" description="Disordered" evidence="1">
    <location>
        <begin position="363"/>
        <end position="394"/>
    </location>
</feature>
<organism evidence="2 3">
    <name type="scientific">Tumebacillus amylolyticus</name>
    <dbReference type="NCBI Taxonomy" id="2801339"/>
    <lineage>
        <taxon>Bacteria</taxon>
        <taxon>Bacillati</taxon>
        <taxon>Bacillota</taxon>
        <taxon>Bacilli</taxon>
        <taxon>Bacillales</taxon>
        <taxon>Alicyclobacillaceae</taxon>
        <taxon>Tumebacillus</taxon>
    </lineage>
</organism>
<evidence type="ECO:0000313" key="2">
    <source>
        <dbReference type="EMBL" id="MBL0387547.1"/>
    </source>
</evidence>
<feature type="compositionally biased region" description="Basic residues" evidence="1">
    <location>
        <begin position="365"/>
        <end position="375"/>
    </location>
</feature>
<keyword evidence="3" id="KW-1185">Reference proteome</keyword>
<feature type="compositionally biased region" description="Low complexity" evidence="1">
    <location>
        <begin position="378"/>
        <end position="387"/>
    </location>
</feature>
<dbReference type="Proteomes" id="UP000602284">
    <property type="component" value="Unassembled WGS sequence"/>
</dbReference>
<comment type="caution">
    <text evidence="2">The sequence shown here is derived from an EMBL/GenBank/DDBJ whole genome shotgun (WGS) entry which is preliminary data.</text>
</comment>
<gene>
    <name evidence="2" type="ORF">JJB07_12950</name>
</gene>
<dbReference type="RefSeq" id="WP_201635666.1">
    <property type="nucleotide sequence ID" value="NZ_JAEQNB010000004.1"/>
</dbReference>
<proteinExistence type="predicted"/>
<evidence type="ECO:0000313" key="3">
    <source>
        <dbReference type="Proteomes" id="UP000602284"/>
    </source>
</evidence>
<dbReference type="InterPro" id="IPR024479">
    <property type="entry name" value="DUF3866"/>
</dbReference>
<reference evidence="2 3" key="1">
    <citation type="submission" date="2021-01" db="EMBL/GenBank/DDBJ databases">
        <title>Tumebacillus sp. strain ITR2 16S ribosomal RNA gene Genome sequencing and assembly.</title>
        <authorList>
            <person name="Kang M."/>
        </authorList>
    </citation>
    <scope>NUCLEOTIDE SEQUENCE [LARGE SCALE GENOMIC DNA]</scope>
    <source>
        <strain evidence="2 3">ITR2</strain>
    </source>
</reference>
<protein>
    <submittedName>
        <fullName evidence="2">DUF3866 family protein</fullName>
    </submittedName>
</protein>
<dbReference type="Pfam" id="PF12982">
    <property type="entry name" value="DUF3866"/>
    <property type="match status" value="1"/>
</dbReference>
<evidence type="ECO:0000256" key="1">
    <source>
        <dbReference type="SAM" id="MobiDB-lite"/>
    </source>
</evidence>
<name>A0ABS1JB86_9BACL</name>